<dbReference type="AlphaFoldDB" id="A0A9N9H635"/>
<proteinExistence type="predicted"/>
<name>A0A9N9H635_9GLOM</name>
<evidence type="ECO:0000313" key="2">
    <source>
        <dbReference type="Proteomes" id="UP000789405"/>
    </source>
</evidence>
<reference evidence="1" key="1">
    <citation type="submission" date="2021-06" db="EMBL/GenBank/DDBJ databases">
        <authorList>
            <person name="Kallberg Y."/>
            <person name="Tangrot J."/>
            <person name="Rosling A."/>
        </authorList>
    </citation>
    <scope>NUCLEOTIDE SEQUENCE</scope>
    <source>
        <strain evidence="1">MA453B</strain>
    </source>
</reference>
<gene>
    <name evidence="1" type="ORF">DERYTH_LOCUS10736</name>
</gene>
<organism evidence="1 2">
    <name type="scientific">Dentiscutata erythropus</name>
    <dbReference type="NCBI Taxonomy" id="1348616"/>
    <lineage>
        <taxon>Eukaryota</taxon>
        <taxon>Fungi</taxon>
        <taxon>Fungi incertae sedis</taxon>
        <taxon>Mucoromycota</taxon>
        <taxon>Glomeromycotina</taxon>
        <taxon>Glomeromycetes</taxon>
        <taxon>Diversisporales</taxon>
        <taxon>Gigasporaceae</taxon>
        <taxon>Dentiscutata</taxon>
    </lineage>
</organism>
<keyword evidence="2" id="KW-1185">Reference proteome</keyword>
<dbReference type="Proteomes" id="UP000789405">
    <property type="component" value="Unassembled WGS sequence"/>
</dbReference>
<dbReference type="OrthoDB" id="10429737at2759"/>
<dbReference type="EMBL" id="CAJVPY010006371">
    <property type="protein sequence ID" value="CAG8661449.1"/>
    <property type="molecule type" value="Genomic_DNA"/>
</dbReference>
<accession>A0A9N9H635</accession>
<protein>
    <submittedName>
        <fullName evidence="1">905_t:CDS:1</fullName>
    </submittedName>
</protein>
<sequence>DREPPSGMDQQAFARLLTFEKAPGLIVPVTPSIDLPESPHYWIDHVKNTIAFFMNADDDNKRCALNSLREDVGNKYEEA</sequence>
<feature type="non-terminal residue" evidence="1">
    <location>
        <position position="79"/>
    </location>
</feature>
<comment type="caution">
    <text evidence="1">The sequence shown here is derived from an EMBL/GenBank/DDBJ whole genome shotgun (WGS) entry which is preliminary data.</text>
</comment>
<evidence type="ECO:0000313" key="1">
    <source>
        <dbReference type="EMBL" id="CAG8661449.1"/>
    </source>
</evidence>